<dbReference type="InterPro" id="IPR036282">
    <property type="entry name" value="Glutathione-S-Trfase_C_sf"/>
</dbReference>
<dbReference type="InterPro" id="IPR004045">
    <property type="entry name" value="Glutathione_S-Trfase_N"/>
</dbReference>
<reference evidence="3 4" key="1">
    <citation type="submission" date="2023-02" db="EMBL/GenBank/DDBJ databases">
        <title>Gemone sequence of Telluria chitinolytica ACM 3522T.</title>
        <authorList>
            <person name="Frediansyah A."/>
            <person name="Miess H."/>
            <person name="Gross H."/>
        </authorList>
    </citation>
    <scope>NUCLEOTIDE SEQUENCE [LARGE SCALE GENOMIC DNA]</scope>
    <source>
        <strain evidence="3 4">ACM 3522</strain>
    </source>
</reference>
<evidence type="ECO:0000259" key="1">
    <source>
        <dbReference type="PROSITE" id="PS50404"/>
    </source>
</evidence>
<dbReference type="RefSeq" id="WP_277414318.1">
    <property type="nucleotide sequence ID" value="NZ_CP119083.1"/>
</dbReference>
<dbReference type="Gene3D" id="1.20.1050.10">
    <property type="match status" value="1"/>
</dbReference>
<dbReference type="Pfam" id="PF13409">
    <property type="entry name" value="GST_N_2"/>
    <property type="match status" value="1"/>
</dbReference>
<evidence type="ECO:0000259" key="2">
    <source>
        <dbReference type="PROSITE" id="PS50405"/>
    </source>
</evidence>
<name>A0ABY8B6I3_9BURK</name>
<dbReference type="Gene3D" id="3.40.30.10">
    <property type="entry name" value="Glutaredoxin"/>
    <property type="match status" value="1"/>
</dbReference>
<evidence type="ECO:0000313" key="4">
    <source>
        <dbReference type="Proteomes" id="UP001216510"/>
    </source>
</evidence>
<dbReference type="CDD" id="cd00570">
    <property type="entry name" value="GST_N_family"/>
    <property type="match status" value="1"/>
</dbReference>
<dbReference type="SUPFAM" id="SSF47616">
    <property type="entry name" value="GST C-terminal domain-like"/>
    <property type="match status" value="1"/>
</dbReference>
<dbReference type="SUPFAM" id="SSF52833">
    <property type="entry name" value="Thioredoxin-like"/>
    <property type="match status" value="1"/>
</dbReference>
<dbReference type="Proteomes" id="UP001216510">
    <property type="component" value="Chromosome"/>
</dbReference>
<feature type="domain" description="GST C-terminal" evidence="2">
    <location>
        <begin position="83"/>
        <end position="206"/>
    </location>
</feature>
<dbReference type="SFLD" id="SFLDG00358">
    <property type="entry name" value="Main_(cytGST)"/>
    <property type="match status" value="1"/>
</dbReference>
<organism evidence="3 4">
    <name type="scientific">Pseudoduganella chitinolytica</name>
    <dbReference type="NCBI Taxonomy" id="34070"/>
    <lineage>
        <taxon>Bacteria</taxon>
        <taxon>Pseudomonadati</taxon>
        <taxon>Pseudomonadota</taxon>
        <taxon>Betaproteobacteria</taxon>
        <taxon>Burkholderiales</taxon>
        <taxon>Oxalobacteraceae</taxon>
        <taxon>Telluria group</taxon>
        <taxon>Pseudoduganella</taxon>
    </lineage>
</organism>
<dbReference type="InterPro" id="IPR040079">
    <property type="entry name" value="Glutathione_S-Trfase"/>
</dbReference>
<dbReference type="EMBL" id="CP119083">
    <property type="protein sequence ID" value="WEF31547.1"/>
    <property type="molecule type" value="Genomic_DNA"/>
</dbReference>
<dbReference type="PANTHER" id="PTHR43968">
    <property type="match status" value="1"/>
</dbReference>
<dbReference type="PROSITE" id="PS50404">
    <property type="entry name" value="GST_NTER"/>
    <property type="match status" value="1"/>
</dbReference>
<dbReference type="SFLD" id="SFLDS00019">
    <property type="entry name" value="Glutathione_Transferase_(cytos"/>
    <property type="match status" value="1"/>
</dbReference>
<dbReference type="InterPro" id="IPR050983">
    <property type="entry name" value="GST_Omega/HSP26"/>
</dbReference>
<accession>A0ABY8B6I3</accession>
<sequence>MRIKLISSKLCPYAQRSAIVLIHKGVPHDIDYIDLSNPPADFQAVSPLKKVPALLADGRAFFGSTVINEFLEDQFAPSLHPADALARAVSRSWIEFGGECIGDIAGMMLAKTEAQALAARDALLQKFDRLEQVVGDGPYFDGAAFSLVDAGYAPAFQRLDYLDAGWPGAHDARRHPKIAAWRTRLLQHDAVIRSTVPDLPERFAEFIRKREGYVGRFL</sequence>
<proteinExistence type="predicted"/>
<dbReference type="InterPro" id="IPR010987">
    <property type="entry name" value="Glutathione-S-Trfase_C-like"/>
</dbReference>
<dbReference type="PROSITE" id="PS51354">
    <property type="entry name" value="GLUTAREDOXIN_2"/>
    <property type="match status" value="1"/>
</dbReference>
<keyword evidence="4" id="KW-1185">Reference proteome</keyword>
<dbReference type="PANTHER" id="PTHR43968:SF6">
    <property type="entry name" value="GLUTATHIONE S-TRANSFERASE OMEGA"/>
    <property type="match status" value="1"/>
</dbReference>
<dbReference type="Pfam" id="PF13410">
    <property type="entry name" value="GST_C_2"/>
    <property type="match status" value="1"/>
</dbReference>
<evidence type="ECO:0000313" key="3">
    <source>
        <dbReference type="EMBL" id="WEF31547.1"/>
    </source>
</evidence>
<feature type="domain" description="GST N-terminal" evidence="1">
    <location>
        <begin position="1"/>
        <end position="79"/>
    </location>
</feature>
<protein>
    <submittedName>
        <fullName evidence="3">Glutathione S-transferase family protein</fullName>
    </submittedName>
</protein>
<dbReference type="PROSITE" id="PS50405">
    <property type="entry name" value="GST_CTER"/>
    <property type="match status" value="1"/>
</dbReference>
<dbReference type="InterPro" id="IPR036249">
    <property type="entry name" value="Thioredoxin-like_sf"/>
</dbReference>
<gene>
    <name evidence="3" type="ORF">PX653_19070</name>
</gene>